<evidence type="ECO:0000313" key="3">
    <source>
        <dbReference type="Proteomes" id="UP001301769"/>
    </source>
</evidence>
<dbReference type="EMBL" id="MU858120">
    <property type="protein sequence ID" value="KAK4212840.1"/>
    <property type="molecule type" value="Genomic_DNA"/>
</dbReference>
<feature type="region of interest" description="Disordered" evidence="1">
    <location>
        <begin position="1"/>
        <end position="108"/>
    </location>
</feature>
<name>A0AAN6Y7N4_9PEZI</name>
<organism evidence="2 3">
    <name type="scientific">Rhypophila decipiens</name>
    <dbReference type="NCBI Taxonomy" id="261697"/>
    <lineage>
        <taxon>Eukaryota</taxon>
        <taxon>Fungi</taxon>
        <taxon>Dikarya</taxon>
        <taxon>Ascomycota</taxon>
        <taxon>Pezizomycotina</taxon>
        <taxon>Sordariomycetes</taxon>
        <taxon>Sordariomycetidae</taxon>
        <taxon>Sordariales</taxon>
        <taxon>Naviculisporaceae</taxon>
        <taxon>Rhypophila</taxon>
    </lineage>
</organism>
<gene>
    <name evidence="2" type="ORF">QBC37DRAFT_186178</name>
</gene>
<dbReference type="Proteomes" id="UP001301769">
    <property type="component" value="Unassembled WGS sequence"/>
</dbReference>
<feature type="compositionally biased region" description="Polar residues" evidence="1">
    <location>
        <begin position="78"/>
        <end position="88"/>
    </location>
</feature>
<comment type="caution">
    <text evidence="2">The sequence shown here is derived from an EMBL/GenBank/DDBJ whole genome shotgun (WGS) entry which is preliminary data.</text>
</comment>
<reference evidence="2" key="1">
    <citation type="journal article" date="2023" name="Mol. Phylogenet. Evol.">
        <title>Genome-scale phylogeny and comparative genomics of the fungal order Sordariales.</title>
        <authorList>
            <person name="Hensen N."/>
            <person name="Bonometti L."/>
            <person name="Westerberg I."/>
            <person name="Brannstrom I.O."/>
            <person name="Guillou S."/>
            <person name="Cros-Aarteil S."/>
            <person name="Calhoun S."/>
            <person name="Haridas S."/>
            <person name="Kuo A."/>
            <person name="Mondo S."/>
            <person name="Pangilinan J."/>
            <person name="Riley R."/>
            <person name="LaButti K."/>
            <person name="Andreopoulos B."/>
            <person name="Lipzen A."/>
            <person name="Chen C."/>
            <person name="Yan M."/>
            <person name="Daum C."/>
            <person name="Ng V."/>
            <person name="Clum A."/>
            <person name="Steindorff A."/>
            <person name="Ohm R.A."/>
            <person name="Martin F."/>
            <person name="Silar P."/>
            <person name="Natvig D.O."/>
            <person name="Lalanne C."/>
            <person name="Gautier V."/>
            <person name="Ament-Velasquez S.L."/>
            <person name="Kruys A."/>
            <person name="Hutchinson M.I."/>
            <person name="Powell A.J."/>
            <person name="Barry K."/>
            <person name="Miller A.N."/>
            <person name="Grigoriev I.V."/>
            <person name="Debuchy R."/>
            <person name="Gladieux P."/>
            <person name="Hiltunen Thoren M."/>
            <person name="Johannesson H."/>
        </authorList>
    </citation>
    <scope>NUCLEOTIDE SEQUENCE</scope>
    <source>
        <strain evidence="2">PSN293</strain>
    </source>
</reference>
<keyword evidence="3" id="KW-1185">Reference proteome</keyword>
<dbReference type="AlphaFoldDB" id="A0AAN6Y7N4"/>
<reference evidence="2" key="2">
    <citation type="submission" date="2023-05" db="EMBL/GenBank/DDBJ databases">
        <authorList>
            <consortium name="Lawrence Berkeley National Laboratory"/>
            <person name="Steindorff A."/>
            <person name="Hensen N."/>
            <person name="Bonometti L."/>
            <person name="Westerberg I."/>
            <person name="Brannstrom I.O."/>
            <person name="Guillou S."/>
            <person name="Cros-Aarteil S."/>
            <person name="Calhoun S."/>
            <person name="Haridas S."/>
            <person name="Kuo A."/>
            <person name="Mondo S."/>
            <person name="Pangilinan J."/>
            <person name="Riley R."/>
            <person name="Labutti K."/>
            <person name="Andreopoulos B."/>
            <person name="Lipzen A."/>
            <person name="Chen C."/>
            <person name="Yanf M."/>
            <person name="Daum C."/>
            <person name="Ng V."/>
            <person name="Clum A."/>
            <person name="Ohm R."/>
            <person name="Martin F."/>
            <person name="Silar P."/>
            <person name="Natvig D."/>
            <person name="Lalanne C."/>
            <person name="Gautier V."/>
            <person name="Ament-Velasquez S.L."/>
            <person name="Kruys A."/>
            <person name="Hutchinson M.I."/>
            <person name="Powell A.J."/>
            <person name="Barry K."/>
            <person name="Miller A.N."/>
            <person name="Grigoriev I.V."/>
            <person name="Debuchy R."/>
            <person name="Gladieux P."/>
            <person name="Thoren M.H."/>
            <person name="Johannesson H."/>
        </authorList>
    </citation>
    <scope>NUCLEOTIDE SEQUENCE</scope>
    <source>
        <strain evidence="2">PSN293</strain>
    </source>
</reference>
<sequence>MGDENEQRSSSKGKGKQVDDSEQAATHENQDGLLPRIAKSAASLPSALFSGAPQTGGGLASIGGSEKAGSSRAAESLSKVNENLTQIRPNIAGGRETVKSGPADEHMAREEASFSAFLDSTEPWIPSQPPSGLEGAWPSHSHIAEAPRAMGETGQPPLSVAEQQARDGLDVVALLSTFDDGGFDEPDNETLSPDEMTNLRRALFGEGKDSNQRLSSMLDNVLNFTPTYLREPGPTADMELALHMGTAERDESWQAWIGQWSRVLTEYQDEVWGDLGSLVEQARAEIKQLEEAGGPISGKEAPEAVAPALLRLRAILGHLRGSPSN</sequence>
<proteinExistence type="predicted"/>
<protein>
    <submittedName>
        <fullName evidence="2">Uncharacterized protein</fullName>
    </submittedName>
</protein>
<evidence type="ECO:0000256" key="1">
    <source>
        <dbReference type="SAM" id="MobiDB-lite"/>
    </source>
</evidence>
<feature type="compositionally biased region" description="Basic and acidic residues" evidence="1">
    <location>
        <begin position="96"/>
        <end position="108"/>
    </location>
</feature>
<evidence type="ECO:0000313" key="2">
    <source>
        <dbReference type="EMBL" id="KAK4212840.1"/>
    </source>
</evidence>
<accession>A0AAN6Y7N4</accession>